<dbReference type="GO" id="GO:0016020">
    <property type="term" value="C:membrane"/>
    <property type="evidence" value="ECO:0007669"/>
    <property type="project" value="TreeGrafter"/>
</dbReference>
<dbReference type="InterPro" id="IPR002509">
    <property type="entry name" value="NODB_dom"/>
</dbReference>
<evidence type="ECO:0000256" key="2">
    <source>
        <dbReference type="ARBA" id="ARBA00022801"/>
    </source>
</evidence>
<dbReference type="PROSITE" id="PS51677">
    <property type="entry name" value="NODB"/>
    <property type="match status" value="1"/>
</dbReference>
<reference evidence="4 5" key="1">
    <citation type="submission" date="2016-01" db="EMBL/GenBank/DDBJ databases">
        <title>Whole genome sequencing of Bhargavaea cecembensis T14.</title>
        <authorList>
            <person name="Hong K.W."/>
        </authorList>
    </citation>
    <scope>NUCLEOTIDE SEQUENCE [LARGE SCALE GENOMIC DNA]</scope>
    <source>
        <strain evidence="4 5">T14</strain>
    </source>
</reference>
<accession>A0A165H435</accession>
<sequence length="289" mass="32177">MRWSMPGKMVPNIDKTVVLLHPREKGCDGIRKLIWVTAISGVLLVACCHKDSPDQAEPEVVVEHDEPIAVEFNQLAFNDDFQEAEPKIIDRFPIEDKKVVLTFDDWASDETVNEVLSILREHGIRCTFFLIGEGVERNPGLARTILEDGHEIANHSYSHPELPGLSLREIQEQVIRTDEVLTEAIGEAPANYVRPPRGKLDHETAQKVTAAGVDYIIQVGVSSDDWNPALTDQEVCERVMDGVQPGSIITMHILDNAHTVRVLPGILDWLIGQGYEFSTVGEMISETGL</sequence>
<dbReference type="Gene3D" id="3.20.20.370">
    <property type="entry name" value="Glycoside hydrolase/deacetylase"/>
    <property type="match status" value="1"/>
</dbReference>
<dbReference type="OrthoDB" id="9812065at2"/>
<dbReference type="GO" id="GO:0016810">
    <property type="term" value="F:hydrolase activity, acting on carbon-nitrogen (but not peptide) bonds"/>
    <property type="evidence" value="ECO:0007669"/>
    <property type="project" value="InterPro"/>
</dbReference>
<proteinExistence type="predicted"/>
<dbReference type="InterPro" id="IPR050248">
    <property type="entry name" value="Polysacc_deacetylase_ArnD"/>
</dbReference>
<dbReference type="GO" id="GO:0005975">
    <property type="term" value="P:carbohydrate metabolic process"/>
    <property type="evidence" value="ECO:0007669"/>
    <property type="project" value="InterPro"/>
</dbReference>
<name>A0A165H435_9BACL</name>
<dbReference type="SUPFAM" id="SSF88713">
    <property type="entry name" value="Glycoside hydrolase/deacetylase"/>
    <property type="match status" value="1"/>
</dbReference>
<keyword evidence="1" id="KW-0479">Metal-binding</keyword>
<feature type="domain" description="NodB homology" evidence="3">
    <location>
        <begin position="97"/>
        <end position="278"/>
    </location>
</feature>
<protein>
    <recommendedName>
        <fullName evidence="3">NodB homology domain-containing protein</fullName>
    </recommendedName>
</protein>
<dbReference type="EMBL" id="LQNT01000009">
    <property type="protein sequence ID" value="KZE38719.1"/>
    <property type="molecule type" value="Genomic_DNA"/>
</dbReference>
<dbReference type="PANTHER" id="PTHR10587:SF133">
    <property type="entry name" value="CHITIN DEACETYLASE 1-RELATED"/>
    <property type="match status" value="1"/>
</dbReference>
<evidence type="ECO:0000313" key="5">
    <source>
        <dbReference type="Proteomes" id="UP000076490"/>
    </source>
</evidence>
<dbReference type="Proteomes" id="UP000076490">
    <property type="component" value="Unassembled WGS sequence"/>
</dbReference>
<evidence type="ECO:0000256" key="1">
    <source>
        <dbReference type="ARBA" id="ARBA00022723"/>
    </source>
</evidence>
<keyword evidence="2" id="KW-0378">Hydrolase</keyword>
<organism evidence="4 5">
    <name type="scientific">Bhargavaea cecembensis</name>
    <dbReference type="NCBI Taxonomy" id="394098"/>
    <lineage>
        <taxon>Bacteria</taxon>
        <taxon>Bacillati</taxon>
        <taxon>Bacillota</taxon>
        <taxon>Bacilli</taxon>
        <taxon>Bacillales</taxon>
        <taxon>Caryophanaceae</taxon>
        <taxon>Bhargavaea</taxon>
    </lineage>
</organism>
<dbReference type="InterPro" id="IPR011330">
    <property type="entry name" value="Glyco_hydro/deAcase_b/a-brl"/>
</dbReference>
<dbReference type="GO" id="GO:0046872">
    <property type="term" value="F:metal ion binding"/>
    <property type="evidence" value="ECO:0007669"/>
    <property type="project" value="UniProtKB-KW"/>
</dbReference>
<dbReference type="Pfam" id="PF01522">
    <property type="entry name" value="Polysacc_deac_1"/>
    <property type="match status" value="1"/>
</dbReference>
<evidence type="ECO:0000313" key="4">
    <source>
        <dbReference type="EMBL" id="KZE38719.1"/>
    </source>
</evidence>
<dbReference type="CDD" id="cd10917">
    <property type="entry name" value="CE4_NodB_like_6s_7s"/>
    <property type="match status" value="1"/>
</dbReference>
<dbReference type="AlphaFoldDB" id="A0A165H435"/>
<gene>
    <name evidence="4" type="ORF">AV656_07395</name>
</gene>
<evidence type="ECO:0000259" key="3">
    <source>
        <dbReference type="PROSITE" id="PS51677"/>
    </source>
</evidence>
<comment type="caution">
    <text evidence="4">The sequence shown here is derived from an EMBL/GenBank/DDBJ whole genome shotgun (WGS) entry which is preliminary data.</text>
</comment>
<dbReference type="PANTHER" id="PTHR10587">
    <property type="entry name" value="GLYCOSYL TRANSFERASE-RELATED"/>
    <property type="match status" value="1"/>
</dbReference>